<reference evidence="2 3" key="1">
    <citation type="journal article" date="2007" name="Int. J. Syst. Evol. Microbiol.">
        <title>Paenibacillus ginsengarvi sp. nov., isolated from soil from ginseng cultivation.</title>
        <authorList>
            <person name="Yoon M.H."/>
            <person name="Ten L.N."/>
            <person name="Im W.T."/>
        </authorList>
    </citation>
    <scope>NUCLEOTIDE SEQUENCE [LARGE SCALE GENOMIC DNA]</scope>
    <source>
        <strain evidence="2 3">KCTC 13059</strain>
    </source>
</reference>
<dbReference type="Proteomes" id="UP000282311">
    <property type="component" value="Unassembled WGS sequence"/>
</dbReference>
<keyword evidence="3" id="KW-1185">Reference proteome</keyword>
<feature type="transmembrane region" description="Helical" evidence="1">
    <location>
        <begin position="5"/>
        <end position="23"/>
    </location>
</feature>
<dbReference type="RefSeq" id="WP_120745505.1">
    <property type="nucleotide sequence ID" value="NZ_RBAH01000001.1"/>
</dbReference>
<dbReference type="OrthoDB" id="2627749at2"/>
<organism evidence="2 3">
    <name type="scientific">Paenibacillus ginsengarvi</name>
    <dbReference type="NCBI Taxonomy" id="400777"/>
    <lineage>
        <taxon>Bacteria</taxon>
        <taxon>Bacillati</taxon>
        <taxon>Bacillota</taxon>
        <taxon>Bacilli</taxon>
        <taxon>Bacillales</taxon>
        <taxon>Paenibacillaceae</taxon>
        <taxon>Paenibacillus</taxon>
    </lineage>
</organism>
<dbReference type="AlphaFoldDB" id="A0A3B0CT79"/>
<proteinExistence type="predicted"/>
<keyword evidence="1" id="KW-0812">Transmembrane</keyword>
<dbReference type="EMBL" id="RBAH01000001">
    <property type="protein sequence ID" value="RKN86798.1"/>
    <property type="molecule type" value="Genomic_DNA"/>
</dbReference>
<comment type="caution">
    <text evidence="2">The sequence shown here is derived from an EMBL/GenBank/DDBJ whole genome shotgun (WGS) entry which is preliminary data.</text>
</comment>
<name>A0A3B0CT79_9BACL</name>
<gene>
    <name evidence="2" type="ORF">D7M11_02240</name>
</gene>
<protein>
    <submittedName>
        <fullName evidence="2">Uncharacterized protein</fullName>
    </submittedName>
</protein>
<feature type="transmembrane region" description="Helical" evidence="1">
    <location>
        <begin position="29"/>
        <end position="49"/>
    </location>
</feature>
<evidence type="ECO:0000313" key="2">
    <source>
        <dbReference type="EMBL" id="RKN86798.1"/>
    </source>
</evidence>
<sequence length="65" mass="7827">MLRLLYEYIYVNMWLLLFLAFMWANDGYISFFESCMLIVVAITGIAIVSKKQLRTPENRRIRDLY</sequence>
<evidence type="ECO:0000313" key="3">
    <source>
        <dbReference type="Proteomes" id="UP000282311"/>
    </source>
</evidence>
<keyword evidence="1" id="KW-0472">Membrane</keyword>
<accession>A0A3B0CT79</accession>
<evidence type="ECO:0000256" key="1">
    <source>
        <dbReference type="SAM" id="Phobius"/>
    </source>
</evidence>
<keyword evidence="1" id="KW-1133">Transmembrane helix</keyword>